<dbReference type="InterPro" id="IPR050579">
    <property type="entry name" value="PMP-22/EMP/MP20-like"/>
</dbReference>
<comment type="subcellular location">
    <subcellularLocation>
        <location evidence="1">Membrane</location>
        <topology evidence="1">Multi-pass membrane protein</topology>
    </subcellularLocation>
</comment>
<feature type="transmembrane region" description="Helical" evidence="5">
    <location>
        <begin position="143"/>
        <end position="165"/>
    </location>
</feature>
<organism evidence="6 7">
    <name type="scientific">Thelohanellus kitauei</name>
    <name type="common">Myxosporean</name>
    <dbReference type="NCBI Taxonomy" id="669202"/>
    <lineage>
        <taxon>Eukaryota</taxon>
        <taxon>Metazoa</taxon>
        <taxon>Cnidaria</taxon>
        <taxon>Myxozoa</taxon>
        <taxon>Myxosporea</taxon>
        <taxon>Bivalvulida</taxon>
        <taxon>Platysporina</taxon>
        <taxon>Myxobolidae</taxon>
        <taxon>Thelohanellus</taxon>
    </lineage>
</organism>
<gene>
    <name evidence="6" type="ORF">RF11_08517</name>
</gene>
<name>A0A0C2JKW9_THEKT</name>
<dbReference type="Gene3D" id="1.20.140.150">
    <property type="match status" value="1"/>
</dbReference>
<evidence type="ECO:0000313" key="7">
    <source>
        <dbReference type="Proteomes" id="UP000031668"/>
    </source>
</evidence>
<keyword evidence="4 5" id="KW-0472">Membrane</keyword>
<evidence type="ECO:0000256" key="4">
    <source>
        <dbReference type="ARBA" id="ARBA00023136"/>
    </source>
</evidence>
<dbReference type="Proteomes" id="UP000031668">
    <property type="component" value="Unassembled WGS sequence"/>
</dbReference>
<accession>A0A0C2JKW9</accession>
<dbReference type="PANTHER" id="PTHR10671">
    <property type="entry name" value="EPITHELIAL MEMBRANE PROTEIN-RELATED"/>
    <property type="match status" value="1"/>
</dbReference>
<reference evidence="6 7" key="1">
    <citation type="journal article" date="2014" name="Genome Biol. Evol.">
        <title>The genome of the myxosporean Thelohanellus kitauei shows adaptations to nutrient acquisition within its fish host.</title>
        <authorList>
            <person name="Yang Y."/>
            <person name="Xiong J."/>
            <person name="Zhou Z."/>
            <person name="Huo F."/>
            <person name="Miao W."/>
            <person name="Ran C."/>
            <person name="Liu Y."/>
            <person name="Zhang J."/>
            <person name="Feng J."/>
            <person name="Wang M."/>
            <person name="Wang M."/>
            <person name="Wang L."/>
            <person name="Yao B."/>
        </authorList>
    </citation>
    <scope>NUCLEOTIDE SEQUENCE [LARGE SCALE GENOMIC DNA]</scope>
    <source>
        <strain evidence="6">Wuqing</strain>
    </source>
</reference>
<evidence type="ECO:0000313" key="6">
    <source>
        <dbReference type="EMBL" id="KII70038.1"/>
    </source>
</evidence>
<keyword evidence="7" id="KW-1185">Reference proteome</keyword>
<dbReference type="AlphaFoldDB" id="A0A0C2JKW9"/>
<keyword evidence="3 5" id="KW-1133">Transmembrane helix</keyword>
<feature type="transmembrane region" description="Helical" evidence="5">
    <location>
        <begin position="111"/>
        <end position="136"/>
    </location>
</feature>
<feature type="transmembrane region" description="Helical" evidence="5">
    <location>
        <begin position="43"/>
        <end position="65"/>
    </location>
</feature>
<dbReference type="EMBL" id="JWZT01002207">
    <property type="protein sequence ID" value="KII70038.1"/>
    <property type="molecule type" value="Genomic_DNA"/>
</dbReference>
<dbReference type="GO" id="GO:0005886">
    <property type="term" value="C:plasma membrane"/>
    <property type="evidence" value="ECO:0007669"/>
    <property type="project" value="TreeGrafter"/>
</dbReference>
<feature type="transmembrane region" description="Helical" evidence="5">
    <location>
        <begin position="177"/>
        <end position="198"/>
    </location>
</feature>
<dbReference type="PANTHER" id="PTHR10671:SF108">
    <property type="entry name" value="CLAUDIN FAMILY PROTEIN-RELATED"/>
    <property type="match status" value="1"/>
</dbReference>
<sequence length="249" mass="27926">MGSSKMFKTVRIEGPVKEGDDFIYVTEYDLTPLQDKIMRIPTALLAIFFAVLFGIIAISSHSWMIGTSKDHKILSAGLLGGCIYKEGNQECVSSYRFDGTVYNEREESHSWINGVAVMITSSLFLTAVGLCLNVLFFNKNEYALIFAGLYAFTGTVVMILFVSFVVRVNRAKYKANYGAYMCLYSALFCLIGSLLSFLEKDTNPFVMQTLKHLPPGLREGLKEMDTSKLIQRAKTAINPKKPKKEIQFI</sequence>
<comment type="caution">
    <text evidence="6">The sequence shown here is derived from an EMBL/GenBank/DDBJ whole genome shotgun (WGS) entry which is preliminary data.</text>
</comment>
<evidence type="ECO:0000256" key="1">
    <source>
        <dbReference type="ARBA" id="ARBA00004141"/>
    </source>
</evidence>
<evidence type="ECO:0000256" key="5">
    <source>
        <dbReference type="SAM" id="Phobius"/>
    </source>
</evidence>
<proteinExistence type="predicted"/>
<protein>
    <submittedName>
        <fullName evidence="6">Uncharacterized protein</fullName>
    </submittedName>
</protein>
<evidence type="ECO:0000256" key="2">
    <source>
        <dbReference type="ARBA" id="ARBA00022692"/>
    </source>
</evidence>
<evidence type="ECO:0000256" key="3">
    <source>
        <dbReference type="ARBA" id="ARBA00022989"/>
    </source>
</evidence>
<keyword evidence="2 5" id="KW-0812">Transmembrane</keyword>